<dbReference type="VEuPathDB" id="TriTrypDB:TcIL3000_0_18750"/>
<evidence type="ECO:0000256" key="1">
    <source>
        <dbReference type="SAM" id="MobiDB-lite"/>
    </source>
</evidence>
<dbReference type="EMBL" id="CAEQ01002533">
    <property type="protein sequence ID" value="CCD17013.1"/>
    <property type="molecule type" value="Genomic_DNA"/>
</dbReference>
<keyword evidence="5" id="KW-1185">Reference proteome</keyword>
<dbReference type="PANTHER" id="PTHR33129:SF3">
    <property type="entry name" value="HOT SPOT (RHS) PROTEIN, PUTATIVE-RELATED"/>
    <property type="match status" value="1"/>
</dbReference>
<dbReference type="Pfam" id="PF20445">
    <property type="entry name" value="RHS_N"/>
    <property type="match status" value="1"/>
</dbReference>
<dbReference type="Gene3D" id="1.20.5.190">
    <property type="match status" value="2"/>
</dbReference>
<dbReference type="Pfam" id="PF07999">
    <property type="entry name" value="RHSP"/>
    <property type="match status" value="1"/>
</dbReference>
<dbReference type="PANTHER" id="PTHR33129">
    <property type="entry name" value="PROTEIN KINASE DOMAIN-CONTAINING PROTEIN-RELATED"/>
    <property type="match status" value="1"/>
</dbReference>
<dbReference type="InterPro" id="IPR046836">
    <property type="entry name" value="RHS_C"/>
</dbReference>
<evidence type="ECO:0000259" key="2">
    <source>
        <dbReference type="Pfam" id="PF07999"/>
    </source>
</evidence>
<sequence length="761" mass="85823">MHMSQPIGERGRGVAGTTVGTLVTQPASQERQFMGGGGGGRGAGEDTMLETIMAAIAELTLDVKTVKADINSVKADINSVKADINSVKADINSVKADINSVKADINSVKADINSVKADINSVSERVDELGEKFEAQNNGGVKVLDGVYDSVMNAEWSHVVVNCAEHDEKWLGMDVSDAKSEGQPQLWSGSQAHAPYDPEEPWEGDEVPGVSGKLVMVTLKSKKGWPYMPFDVVEGPMGPVETLTGYDGRHDAYIRKENFLVWHTVKEMLDKWLENKGIVRPFIVVGTPGIGKSFGTGSLLLYQLLHHPSDKLKVVAYFVRGEAYIFHKEGRRVVHYEEEKNAVKEINGMARNGIKGYAIYDICGESGGAGRLTDKWGIVLISSPNVNNFQEFKTKRPDTLSIYMNCYENVEFKAVLAWERHSQVAEGRINREDVNLEEDWKEVEDRIHMVGPLPRYVLGGEKRFFDRLRDVQSALYLVSRGDIKSLMKVMDRSHEWHDDCTTHKLLRLVRHVDGKGKECRNQPTSVYVWKELQANIDATYLYKSEMYRILSSTMERGAYEFETAGLRVFMAWNVMGTLLRYLKHLPRENEAMRCSVLSQRDAKGRMPTSFSQLTSDGQKQALAAGYLYRLPIPNFPLVDSFFVVEGTGAKTIVLLQVTKAQSHHTKKTTVRQFRKYMGNLFERWEETENYFNWEIIYIQHANSTAIYRRQDCFSPGGVANDTDIALWDNIHQYQLTLNAPIANLFRRRGVAPKACPAKRRR</sequence>
<feature type="compositionally biased region" description="Acidic residues" evidence="1">
    <location>
        <begin position="197"/>
        <end position="206"/>
    </location>
</feature>
<feature type="domain" description="Retrotransposon hot spot protein N-terminal" evidence="3">
    <location>
        <begin position="148"/>
        <end position="276"/>
    </location>
</feature>
<reference evidence="5" key="1">
    <citation type="submission" date="2011-07" db="EMBL/GenBank/DDBJ databases">
        <title>Divergent evolution of antigenic variation in African trypanosomes.</title>
        <authorList>
            <person name="Jackson A.P."/>
            <person name="Berry A."/>
            <person name="Allison H.C."/>
            <person name="Burton P."/>
            <person name="Anderson J."/>
            <person name="Aslett M."/>
            <person name="Brown R."/>
            <person name="Corton N."/>
            <person name="Harris D."/>
            <person name="Hauser H."/>
            <person name="Gamble J."/>
            <person name="Gilderthorp R."/>
            <person name="McQuillan J."/>
            <person name="Quail M.A."/>
            <person name="Sanders M."/>
            <person name="Van Tonder A."/>
            <person name="Ginger M.L."/>
            <person name="Donelson J.E."/>
            <person name="Field M.C."/>
            <person name="Barry J.D."/>
            <person name="Berriman M."/>
            <person name="Hertz-Fowler C."/>
        </authorList>
    </citation>
    <scope>NUCLEOTIDE SEQUENCE [LARGE SCALE GENOMIC DNA]</scope>
    <source>
        <strain evidence="5">IL3000</strain>
    </source>
</reference>
<dbReference type="InterPro" id="IPR046835">
    <property type="entry name" value="RHS_N"/>
</dbReference>
<feature type="domain" description="Retrotransposon hot spot protein,C-terminal" evidence="2">
    <location>
        <begin position="283"/>
        <end position="586"/>
    </location>
</feature>
<gene>
    <name evidence="4" type="ORF">TCIL3000_0_18750</name>
</gene>
<dbReference type="InterPro" id="IPR052980">
    <property type="entry name" value="Crinkler_effector"/>
</dbReference>
<reference evidence="4 5" key="2">
    <citation type="journal article" date="2012" name="Proc. Natl. Acad. Sci. U.S.A.">
        <title>Antigenic diversity is generated by distinct evolutionary mechanisms in African trypanosome species.</title>
        <authorList>
            <person name="Jackson A.P."/>
            <person name="Berry A."/>
            <person name="Aslett M."/>
            <person name="Allison H.C."/>
            <person name="Burton P."/>
            <person name="Vavrova-Anderson J."/>
            <person name="Brown R."/>
            <person name="Browne H."/>
            <person name="Corton N."/>
            <person name="Hauser H."/>
            <person name="Gamble J."/>
            <person name="Gilderthorp R."/>
            <person name="Marcello L."/>
            <person name="McQuillan J."/>
            <person name="Otto T.D."/>
            <person name="Quail M.A."/>
            <person name="Sanders M.J."/>
            <person name="van Tonder A."/>
            <person name="Ginger M.L."/>
            <person name="Field M.C."/>
            <person name="Barry J.D."/>
            <person name="Hertz-Fowler C."/>
            <person name="Berriman M."/>
        </authorList>
    </citation>
    <scope>NUCLEOTIDE SEQUENCE [LARGE SCALE GENOMIC DNA]</scope>
    <source>
        <strain evidence="4 5">IL3000</strain>
    </source>
</reference>
<dbReference type="AlphaFoldDB" id="F9WI68"/>
<name>F9WI68_TRYCI</name>
<dbReference type="Proteomes" id="UP000000702">
    <property type="component" value="Unassembled WGS sequence"/>
</dbReference>
<evidence type="ECO:0000259" key="3">
    <source>
        <dbReference type="Pfam" id="PF20445"/>
    </source>
</evidence>
<protein>
    <submittedName>
        <fullName evidence="4">WGS project CAEQ00000000 data, annotated contig 736</fullName>
    </submittedName>
</protein>
<evidence type="ECO:0000313" key="4">
    <source>
        <dbReference type="EMBL" id="CCD17013.1"/>
    </source>
</evidence>
<feature type="region of interest" description="Disordered" evidence="1">
    <location>
        <begin position="180"/>
        <end position="207"/>
    </location>
</feature>
<dbReference type="SUPFAM" id="SSF58100">
    <property type="entry name" value="Bacterial hemolysins"/>
    <property type="match status" value="1"/>
</dbReference>
<proteinExistence type="predicted"/>
<evidence type="ECO:0000313" key="5">
    <source>
        <dbReference type="Proteomes" id="UP000000702"/>
    </source>
</evidence>
<dbReference type="NCBIfam" id="TIGR01631">
    <property type="entry name" value="Trypano_RHS"/>
    <property type="match status" value="1"/>
</dbReference>
<dbReference type="InterPro" id="IPR006518">
    <property type="entry name" value="Trypano_RHS"/>
</dbReference>
<feature type="compositionally biased region" description="Polar residues" evidence="1">
    <location>
        <begin position="182"/>
        <end position="191"/>
    </location>
</feature>
<dbReference type="OMA" id="PRENEAM"/>
<comment type="caution">
    <text evidence="4">The sequence shown here is derived from an EMBL/GenBank/DDBJ whole genome shotgun (WGS) entry which is preliminary data.</text>
</comment>
<organism evidence="4 5">
    <name type="scientific">Trypanosoma congolense (strain IL3000)</name>
    <dbReference type="NCBI Taxonomy" id="1068625"/>
    <lineage>
        <taxon>Eukaryota</taxon>
        <taxon>Discoba</taxon>
        <taxon>Euglenozoa</taxon>
        <taxon>Kinetoplastea</taxon>
        <taxon>Metakinetoplastina</taxon>
        <taxon>Trypanosomatida</taxon>
        <taxon>Trypanosomatidae</taxon>
        <taxon>Trypanosoma</taxon>
        <taxon>Nannomonas</taxon>
    </lineage>
</organism>
<accession>F9WI68</accession>